<dbReference type="NCBIfam" id="TIGR01085">
    <property type="entry name" value="murE"/>
    <property type="match status" value="1"/>
</dbReference>
<dbReference type="GO" id="GO:0008765">
    <property type="term" value="F:UDP-N-acetylmuramoylalanyl-D-glutamate-2,6-diaminopimelate ligase activity"/>
    <property type="evidence" value="ECO:0007669"/>
    <property type="project" value="UniProtKB-UniRule"/>
</dbReference>
<keyword evidence="5 11" id="KW-0547">Nucleotide-binding</keyword>
<feature type="domain" description="Mur ligase C-terminal" evidence="14">
    <location>
        <begin position="340"/>
        <end position="466"/>
    </location>
</feature>
<dbReference type="GO" id="GO:0005737">
    <property type="term" value="C:cytoplasm"/>
    <property type="evidence" value="ECO:0007669"/>
    <property type="project" value="UniProtKB-SubCell"/>
</dbReference>
<evidence type="ECO:0000256" key="8">
    <source>
        <dbReference type="ARBA" id="ARBA00022984"/>
    </source>
</evidence>
<comment type="function">
    <text evidence="11">Catalyzes the addition of meso-diaminopimelic acid to the nucleotide precursor UDP-N-acetylmuramoyl-L-alanyl-D-glutamate (UMAG) in the biosynthesis of bacterial cell-wall peptidoglycan.</text>
</comment>
<keyword evidence="10 11" id="KW-0961">Cell wall biogenesis/degradation</keyword>
<feature type="binding site" evidence="11">
    <location>
        <position position="468"/>
    </location>
    <ligand>
        <name>meso-2,6-diaminopimelate</name>
        <dbReference type="ChEBI" id="CHEBI:57791"/>
    </ligand>
</feature>
<evidence type="ECO:0000256" key="6">
    <source>
        <dbReference type="ARBA" id="ARBA00022840"/>
    </source>
</evidence>
<dbReference type="InterPro" id="IPR036565">
    <property type="entry name" value="Mur-like_cat_sf"/>
</dbReference>
<dbReference type="InterPro" id="IPR036615">
    <property type="entry name" value="Mur_ligase_C_dom_sf"/>
</dbReference>
<dbReference type="Gene3D" id="3.90.190.20">
    <property type="entry name" value="Mur ligase, C-terminal domain"/>
    <property type="match status" value="1"/>
</dbReference>
<gene>
    <name evidence="11" type="primary">murE</name>
    <name evidence="16" type="ORF">H5P27_19255</name>
</gene>
<comment type="catalytic activity">
    <reaction evidence="11">
        <text>UDP-N-acetyl-alpha-D-muramoyl-L-alanyl-D-glutamate + meso-2,6-diaminopimelate + ATP = UDP-N-acetyl-alpha-D-muramoyl-L-alanyl-gamma-D-glutamyl-meso-2,6-diaminopimelate + ADP + phosphate + H(+)</text>
        <dbReference type="Rhea" id="RHEA:23676"/>
        <dbReference type="ChEBI" id="CHEBI:15378"/>
        <dbReference type="ChEBI" id="CHEBI:30616"/>
        <dbReference type="ChEBI" id="CHEBI:43474"/>
        <dbReference type="ChEBI" id="CHEBI:57791"/>
        <dbReference type="ChEBI" id="CHEBI:83900"/>
        <dbReference type="ChEBI" id="CHEBI:83905"/>
        <dbReference type="ChEBI" id="CHEBI:456216"/>
        <dbReference type="EC" id="6.3.2.13"/>
    </reaction>
</comment>
<dbReference type="InterPro" id="IPR000713">
    <property type="entry name" value="Mur_ligase_N"/>
</dbReference>
<organism evidence="16 17">
    <name type="scientific">Pelagicoccus albus</name>
    <dbReference type="NCBI Taxonomy" id="415222"/>
    <lineage>
        <taxon>Bacteria</taxon>
        <taxon>Pseudomonadati</taxon>
        <taxon>Verrucomicrobiota</taxon>
        <taxon>Opitutia</taxon>
        <taxon>Puniceicoccales</taxon>
        <taxon>Pelagicoccaceae</taxon>
        <taxon>Pelagicoccus</taxon>
    </lineage>
</organism>
<reference evidence="16 17" key="1">
    <citation type="submission" date="2020-07" db="EMBL/GenBank/DDBJ databases">
        <authorList>
            <person name="Feng X."/>
        </authorList>
    </citation>
    <scope>NUCLEOTIDE SEQUENCE [LARGE SCALE GENOMIC DNA]</scope>
    <source>
        <strain evidence="16 17">JCM23202</strain>
    </source>
</reference>
<comment type="cofactor">
    <cofactor evidence="11">
        <name>Mg(2+)</name>
        <dbReference type="ChEBI" id="CHEBI:18420"/>
    </cofactor>
</comment>
<dbReference type="PANTHER" id="PTHR23135:SF4">
    <property type="entry name" value="UDP-N-ACETYLMURAMOYL-L-ALANYL-D-GLUTAMATE--2,6-DIAMINOPIMELATE LIGASE MURE HOMOLOG, CHLOROPLASTIC"/>
    <property type="match status" value="1"/>
</dbReference>
<dbReference type="InterPro" id="IPR005761">
    <property type="entry name" value="UDP-N-AcMur-Glu-dNH2Pim_ligase"/>
</dbReference>
<feature type="modified residue" description="N6-carboxylysine" evidence="11">
    <location>
        <position position="225"/>
    </location>
</feature>
<comment type="subcellular location">
    <subcellularLocation>
        <location evidence="11 12">Cytoplasm</location>
    </subcellularLocation>
</comment>
<dbReference type="GO" id="GO:0008360">
    <property type="term" value="P:regulation of cell shape"/>
    <property type="evidence" value="ECO:0007669"/>
    <property type="project" value="UniProtKB-KW"/>
</dbReference>
<dbReference type="GO" id="GO:0009252">
    <property type="term" value="P:peptidoglycan biosynthetic process"/>
    <property type="evidence" value="ECO:0007669"/>
    <property type="project" value="UniProtKB-UniRule"/>
</dbReference>
<evidence type="ECO:0000259" key="15">
    <source>
        <dbReference type="Pfam" id="PF08245"/>
    </source>
</evidence>
<feature type="binding site" evidence="11">
    <location>
        <position position="35"/>
    </location>
    <ligand>
        <name>UDP-N-acetyl-alpha-D-muramoyl-L-alanyl-D-glutamate</name>
        <dbReference type="ChEBI" id="CHEBI:83900"/>
    </ligand>
</feature>
<evidence type="ECO:0000256" key="9">
    <source>
        <dbReference type="ARBA" id="ARBA00023306"/>
    </source>
</evidence>
<name>A0A7X1B9J7_9BACT</name>
<feature type="binding site" evidence="11">
    <location>
        <begin position="413"/>
        <end position="416"/>
    </location>
    <ligand>
        <name>meso-2,6-diaminopimelate</name>
        <dbReference type="ChEBI" id="CHEBI:57791"/>
    </ligand>
</feature>
<evidence type="ECO:0000256" key="11">
    <source>
        <dbReference type="HAMAP-Rule" id="MF_00208"/>
    </source>
</evidence>
<dbReference type="InterPro" id="IPR035911">
    <property type="entry name" value="MurE/MurF_N"/>
</dbReference>
<comment type="caution">
    <text evidence="11">Lacks conserved residue(s) required for the propagation of feature annotation.</text>
</comment>
<dbReference type="SUPFAM" id="SSF53623">
    <property type="entry name" value="MurD-like peptide ligases, catalytic domain"/>
    <property type="match status" value="1"/>
</dbReference>
<dbReference type="Pfam" id="PF01225">
    <property type="entry name" value="Mur_ligase"/>
    <property type="match status" value="1"/>
</dbReference>
<feature type="domain" description="Mur ligase N-terminal catalytic" evidence="13">
    <location>
        <begin position="28"/>
        <end position="102"/>
    </location>
</feature>
<dbReference type="GO" id="GO:0000287">
    <property type="term" value="F:magnesium ion binding"/>
    <property type="evidence" value="ECO:0007669"/>
    <property type="project" value="UniProtKB-UniRule"/>
</dbReference>
<evidence type="ECO:0000256" key="12">
    <source>
        <dbReference type="RuleBase" id="RU004135"/>
    </source>
</evidence>
<keyword evidence="9 11" id="KW-0131">Cell cycle</keyword>
<keyword evidence="7 11" id="KW-0133">Cell shape</keyword>
<dbReference type="GO" id="GO:0051301">
    <property type="term" value="P:cell division"/>
    <property type="evidence" value="ECO:0007669"/>
    <property type="project" value="UniProtKB-KW"/>
</dbReference>
<dbReference type="GO" id="GO:0004326">
    <property type="term" value="F:tetrahydrofolylpolyglutamate synthase activity"/>
    <property type="evidence" value="ECO:0007669"/>
    <property type="project" value="InterPro"/>
</dbReference>
<sequence>MPTKAKKLSAILGPKFAKAMKGQPDPKIERLAIDSRRVTPGSLFFALPGLKADGNSFVDEAISRGAVAVISSQPRRFRSSKTAFVTIENPRQTLAAVAREFYDKPDEALSLVGVTGTNGKTTVTYLVKQILANLGQRYGCLGTIGYDLVRRTVPSFRTTPESLDLCDLLNQMRGFECRGAVMEVSSHGIDQHRVAGLKFEVAAFLNLTRDHLDYHDDMESYYQVKRSFFLGEHGPQPKVAIMNLDDPYGERLVSEVPDDVEVITFGESPKADYRVSQIALSSGGSTFVLSCPDGEFEVNTSLVGRYNVSNTLAALAICGGLGLNVTNCVKDLSSFSGIPGRMQKVEAGQSSTVLVDYAHTEDALKNALSMLRDVTTGKLSVVFGCGGNRDRGKRPAMMRVANELADVSWATSDNPRNEKVEDIFQDMREGIVDGDRVHFVADRRRAIELALESCGEGDCLLIAGKGHESFQEYGETVIPFDDRKVAIELIENMRLGGRA</sequence>
<dbReference type="InterPro" id="IPR013221">
    <property type="entry name" value="Mur_ligase_cen"/>
</dbReference>
<accession>A0A7X1B9J7</accession>
<evidence type="ECO:0000313" key="16">
    <source>
        <dbReference type="EMBL" id="MBC2608202.1"/>
    </source>
</evidence>
<dbReference type="EC" id="6.3.2.13" evidence="11"/>
<dbReference type="NCBIfam" id="NF001126">
    <property type="entry name" value="PRK00139.1-4"/>
    <property type="match status" value="1"/>
</dbReference>
<keyword evidence="6 11" id="KW-0067">ATP-binding</keyword>
<keyword evidence="11" id="KW-0460">Magnesium</keyword>
<evidence type="ECO:0000256" key="2">
    <source>
        <dbReference type="ARBA" id="ARBA00022490"/>
    </source>
</evidence>
<keyword evidence="8 11" id="KW-0573">Peptidoglycan synthesis</keyword>
<evidence type="ECO:0000256" key="7">
    <source>
        <dbReference type="ARBA" id="ARBA00022960"/>
    </source>
</evidence>
<keyword evidence="2 11" id="KW-0963">Cytoplasm</keyword>
<evidence type="ECO:0000256" key="3">
    <source>
        <dbReference type="ARBA" id="ARBA00022598"/>
    </source>
</evidence>
<dbReference type="PANTHER" id="PTHR23135">
    <property type="entry name" value="MUR LIGASE FAMILY MEMBER"/>
    <property type="match status" value="1"/>
</dbReference>
<feature type="binding site" evidence="11">
    <location>
        <position position="389"/>
    </location>
    <ligand>
        <name>meso-2,6-diaminopimelate</name>
        <dbReference type="ChEBI" id="CHEBI:57791"/>
    </ligand>
</feature>
<dbReference type="SUPFAM" id="SSF63418">
    <property type="entry name" value="MurE/MurF N-terminal domain"/>
    <property type="match status" value="1"/>
</dbReference>
<evidence type="ECO:0000256" key="10">
    <source>
        <dbReference type="ARBA" id="ARBA00023316"/>
    </source>
</evidence>
<comment type="pathway">
    <text evidence="11 12">Cell wall biogenesis; peptidoglycan biosynthesis.</text>
</comment>
<dbReference type="Gene3D" id="3.40.1390.10">
    <property type="entry name" value="MurE/MurF, N-terminal domain"/>
    <property type="match status" value="1"/>
</dbReference>
<feature type="binding site" evidence="11">
    <location>
        <position position="185"/>
    </location>
    <ligand>
        <name>UDP-N-acetyl-alpha-D-muramoyl-L-alanyl-D-glutamate</name>
        <dbReference type="ChEBI" id="CHEBI:83900"/>
    </ligand>
</feature>
<dbReference type="Proteomes" id="UP000526501">
    <property type="component" value="Unassembled WGS sequence"/>
</dbReference>
<feature type="binding site" evidence="11">
    <location>
        <position position="464"/>
    </location>
    <ligand>
        <name>meso-2,6-diaminopimelate</name>
        <dbReference type="ChEBI" id="CHEBI:57791"/>
    </ligand>
</feature>
<dbReference type="EMBL" id="JACHVC010000013">
    <property type="protein sequence ID" value="MBC2608202.1"/>
    <property type="molecule type" value="Genomic_DNA"/>
</dbReference>
<protein>
    <recommendedName>
        <fullName evidence="11">UDP-N-acetylmuramoyl-L-alanyl-D-glutamate--2,6-diaminopimelate ligase</fullName>
        <ecNumber evidence="11">6.3.2.13</ecNumber>
    </recommendedName>
    <alternativeName>
        <fullName evidence="11">Meso-A2pm-adding enzyme</fullName>
    </alternativeName>
    <alternativeName>
        <fullName evidence="11">Meso-diaminopimelate-adding enzyme</fullName>
    </alternativeName>
    <alternativeName>
        <fullName evidence="11">UDP-MurNAc-L-Ala-D-Glu:meso-diaminopimelate ligase</fullName>
    </alternativeName>
    <alternativeName>
        <fullName evidence="11">UDP-MurNAc-tripeptide synthetase</fullName>
    </alternativeName>
    <alternativeName>
        <fullName evidence="11">UDP-N-acetylmuramyl-tripeptide synthetase</fullName>
    </alternativeName>
</protein>
<dbReference type="GO" id="GO:0005524">
    <property type="term" value="F:ATP binding"/>
    <property type="evidence" value="ECO:0007669"/>
    <property type="project" value="UniProtKB-UniRule"/>
</dbReference>
<evidence type="ECO:0000259" key="13">
    <source>
        <dbReference type="Pfam" id="PF01225"/>
    </source>
</evidence>
<feature type="binding site" evidence="11">
    <location>
        <begin position="158"/>
        <end position="159"/>
    </location>
    <ligand>
        <name>UDP-N-acetyl-alpha-D-muramoyl-L-alanyl-D-glutamate</name>
        <dbReference type="ChEBI" id="CHEBI:83900"/>
    </ligand>
</feature>
<feature type="domain" description="Mur ligase central" evidence="15">
    <location>
        <begin position="114"/>
        <end position="317"/>
    </location>
</feature>
<dbReference type="Pfam" id="PF08245">
    <property type="entry name" value="Mur_ligase_M"/>
    <property type="match status" value="1"/>
</dbReference>
<dbReference type="HAMAP" id="MF_00208">
    <property type="entry name" value="MurE"/>
    <property type="match status" value="1"/>
</dbReference>
<comment type="caution">
    <text evidence="16">The sequence shown here is derived from an EMBL/GenBank/DDBJ whole genome shotgun (WGS) entry which is preliminary data.</text>
</comment>
<feature type="short sequence motif" description="Meso-diaminopimelate recognition motif" evidence="11">
    <location>
        <begin position="413"/>
        <end position="416"/>
    </location>
</feature>
<proteinExistence type="inferred from homology"/>
<feature type="binding site" evidence="11">
    <location>
        <begin position="116"/>
        <end position="122"/>
    </location>
    <ligand>
        <name>ATP</name>
        <dbReference type="ChEBI" id="CHEBI:30616"/>
    </ligand>
</feature>
<comment type="similarity">
    <text evidence="1 11">Belongs to the MurCDEF family. MurE subfamily.</text>
</comment>
<feature type="binding site" evidence="11">
    <location>
        <position position="191"/>
    </location>
    <ligand>
        <name>UDP-N-acetyl-alpha-D-muramoyl-L-alanyl-D-glutamate</name>
        <dbReference type="ChEBI" id="CHEBI:83900"/>
    </ligand>
</feature>
<evidence type="ECO:0000259" key="14">
    <source>
        <dbReference type="Pfam" id="PF02875"/>
    </source>
</evidence>
<evidence type="ECO:0000313" key="17">
    <source>
        <dbReference type="Proteomes" id="UP000526501"/>
    </source>
</evidence>
<dbReference type="Gene3D" id="3.40.1190.10">
    <property type="entry name" value="Mur-like, catalytic domain"/>
    <property type="match status" value="1"/>
</dbReference>
<keyword evidence="4 11" id="KW-0132">Cell division</keyword>
<dbReference type="UniPathway" id="UPA00219"/>
<dbReference type="PROSITE" id="PS01011">
    <property type="entry name" value="FOLYLPOLYGLU_SYNT_1"/>
    <property type="match status" value="1"/>
</dbReference>
<keyword evidence="3 11" id="KW-0436">Ligase</keyword>
<dbReference type="InterPro" id="IPR018109">
    <property type="entry name" value="Folylpolyglutamate_synth_CS"/>
</dbReference>
<evidence type="ECO:0000256" key="4">
    <source>
        <dbReference type="ARBA" id="ARBA00022618"/>
    </source>
</evidence>
<comment type="PTM">
    <text evidence="11">Carboxylation is probably crucial for Mg(2+) binding and, consequently, for the gamma-phosphate positioning of ATP.</text>
</comment>
<dbReference type="SUPFAM" id="SSF53244">
    <property type="entry name" value="MurD-like peptide ligases, peptide-binding domain"/>
    <property type="match status" value="1"/>
</dbReference>
<evidence type="ECO:0000256" key="1">
    <source>
        <dbReference type="ARBA" id="ARBA00005898"/>
    </source>
</evidence>
<feature type="binding site" evidence="11">
    <location>
        <position position="193"/>
    </location>
    <ligand>
        <name>UDP-N-acetyl-alpha-D-muramoyl-L-alanyl-D-glutamate</name>
        <dbReference type="ChEBI" id="CHEBI:83900"/>
    </ligand>
</feature>
<dbReference type="AlphaFoldDB" id="A0A7X1B9J7"/>
<dbReference type="GO" id="GO:0071555">
    <property type="term" value="P:cell wall organization"/>
    <property type="evidence" value="ECO:0007669"/>
    <property type="project" value="UniProtKB-KW"/>
</dbReference>
<keyword evidence="17" id="KW-1185">Reference proteome</keyword>
<dbReference type="Pfam" id="PF02875">
    <property type="entry name" value="Mur_ligase_C"/>
    <property type="match status" value="1"/>
</dbReference>
<dbReference type="InterPro" id="IPR004101">
    <property type="entry name" value="Mur_ligase_C"/>
</dbReference>
<evidence type="ECO:0000256" key="5">
    <source>
        <dbReference type="ARBA" id="ARBA00022741"/>
    </source>
</evidence>
<dbReference type="NCBIfam" id="NF001124">
    <property type="entry name" value="PRK00139.1-2"/>
    <property type="match status" value="1"/>
</dbReference>